<dbReference type="OMA" id="YANGNQW"/>
<evidence type="ECO:0000313" key="5">
    <source>
        <dbReference type="Proteomes" id="UP000242180"/>
    </source>
</evidence>
<dbReference type="InParanoid" id="A0A1X2HW05"/>
<organism evidence="4 5">
    <name type="scientific">Syncephalastrum racemosum</name>
    <name type="common">Filamentous fungus</name>
    <dbReference type="NCBI Taxonomy" id="13706"/>
    <lineage>
        <taxon>Eukaryota</taxon>
        <taxon>Fungi</taxon>
        <taxon>Fungi incertae sedis</taxon>
        <taxon>Mucoromycota</taxon>
        <taxon>Mucoromycotina</taxon>
        <taxon>Mucoromycetes</taxon>
        <taxon>Mucorales</taxon>
        <taxon>Syncephalastraceae</taxon>
        <taxon>Syncephalastrum</taxon>
    </lineage>
</organism>
<dbReference type="GO" id="GO:0007165">
    <property type="term" value="P:signal transduction"/>
    <property type="evidence" value="ECO:0007669"/>
    <property type="project" value="TreeGrafter"/>
</dbReference>
<evidence type="ECO:0000256" key="3">
    <source>
        <dbReference type="SAM" id="SignalP"/>
    </source>
</evidence>
<dbReference type="Gene3D" id="3.20.20.80">
    <property type="entry name" value="Glycosidases"/>
    <property type="match status" value="1"/>
</dbReference>
<keyword evidence="5" id="KW-1185">Reference proteome</keyword>
<dbReference type="SUPFAM" id="SSF51445">
    <property type="entry name" value="(Trans)glycosidases"/>
    <property type="match status" value="1"/>
</dbReference>
<dbReference type="STRING" id="13706.A0A1X2HW05"/>
<dbReference type="PANTHER" id="PTHR23208">
    <property type="entry name" value="LYSOZYME PROTEIN"/>
    <property type="match status" value="1"/>
</dbReference>
<gene>
    <name evidence="4" type="ORF">BCR43DRAFT_560397</name>
</gene>
<proteinExistence type="inferred from homology"/>
<evidence type="ECO:0000256" key="2">
    <source>
        <dbReference type="ARBA" id="ARBA00022729"/>
    </source>
</evidence>
<name>A0A1X2HW05_SYNRA</name>
<dbReference type="Proteomes" id="UP000242180">
    <property type="component" value="Unassembled WGS sequence"/>
</dbReference>
<comment type="similarity">
    <text evidence="1">Belongs to the glycosyl hydrolase 25 family.</text>
</comment>
<dbReference type="OrthoDB" id="2251794at2759"/>
<accession>A0A1X2HW05</accession>
<comment type="caution">
    <text evidence="4">The sequence shown here is derived from an EMBL/GenBank/DDBJ whole genome shotgun (WGS) entry which is preliminary data.</text>
</comment>
<dbReference type="InterPro" id="IPR017853">
    <property type="entry name" value="GH"/>
</dbReference>
<protein>
    <submittedName>
        <fullName evidence="4">Glycoside hydrolase superfamily</fullName>
    </submittedName>
</protein>
<keyword evidence="4" id="KW-0378">Hydrolase</keyword>
<feature type="chain" id="PRO_5012100667" evidence="3">
    <location>
        <begin position="23"/>
        <end position="230"/>
    </location>
</feature>
<dbReference type="PANTHER" id="PTHR23208:SF36">
    <property type="entry name" value="LYSOZYME-RELATED"/>
    <property type="match status" value="1"/>
</dbReference>
<evidence type="ECO:0000313" key="4">
    <source>
        <dbReference type="EMBL" id="ORZ03792.1"/>
    </source>
</evidence>
<dbReference type="CDD" id="cd06416">
    <property type="entry name" value="GH25_Lys1-like"/>
    <property type="match status" value="1"/>
</dbReference>
<dbReference type="EMBL" id="MCGN01000001">
    <property type="protein sequence ID" value="ORZ03792.1"/>
    <property type="molecule type" value="Genomic_DNA"/>
</dbReference>
<evidence type="ECO:0000256" key="1">
    <source>
        <dbReference type="ARBA" id="ARBA00010646"/>
    </source>
</evidence>
<dbReference type="GO" id="GO:0009253">
    <property type="term" value="P:peptidoglycan catabolic process"/>
    <property type="evidence" value="ECO:0007669"/>
    <property type="project" value="InterPro"/>
</dbReference>
<keyword evidence="2 3" id="KW-0732">Signal</keyword>
<dbReference type="GO" id="GO:0003796">
    <property type="term" value="F:lysozyme activity"/>
    <property type="evidence" value="ECO:0007669"/>
    <property type="project" value="InterPro"/>
</dbReference>
<dbReference type="InterPro" id="IPR002053">
    <property type="entry name" value="Glyco_hydro_25"/>
</dbReference>
<reference evidence="4 5" key="1">
    <citation type="submission" date="2016-07" db="EMBL/GenBank/DDBJ databases">
        <title>Pervasive Adenine N6-methylation of Active Genes in Fungi.</title>
        <authorList>
            <consortium name="DOE Joint Genome Institute"/>
            <person name="Mondo S.J."/>
            <person name="Dannebaum R.O."/>
            <person name="Kuo R.C."/>
            <person name="Labutti K."/>
            <person name="Haridas S."/>
            <person name="Kuo A."/>
            <person name="Salamov A."/>
            <person name="Ahrendt S.R."/>
            <person name="Lipzen A."/>
            <person name="Sullivan W."/>
            <person name="Andreopoulos W.B."/>
            <person name="Clum A."/>
            <person name="Lindquist E."/>
            <person name="Daum C."/>
            <person name="Ramamoorthy G.K."/>
            <person name="Gryganskyi A."/>
            <person name="Culley D."/>
            <person name="Magnuson J.K."/>
            <person name="James T.Y."/>
            <person name="O'Malley M.A."/>
            <person name="Stajich J.E."/>
            <person name="Spatafora J.W."/>
            <person name="Visel A."/>
            <person name="Grigoriev I.V."/>
        </authorList>
    </citation>
    <scope>NUCLEOTIDE SEQUENCE [LARGE SCALE GENOMIC DNA]</scope>
    <source>
        <strain evidence="4 5">NRRL 2496</strain>
    </source>
</reference>
<dbReference type="InterPro" id="IPR051595">
    <property type="entry name" value="GH25_Enzymes"/>
</dbReference>
<dbReference type="PROSITE" id="PS51904">
    <property type="entry name" value="GLYCOSYL_HYDROL_F25_2"/>
    <property type="match status" value="1"/>
</dbReference>
<sequence>MKFSILTSAFVALGLVASNAAAYETGVDVSALTSSSAFSCAKNYGYDHAIIRCYMEAYGNNPGGKVDSNCKANYDNAKSGGFTSIDIYMFPCTGRSTCKSPATQVNEIVKYVGDNKMTVGRLWLDVEVDPAANNWPSTSSAQSTLKSFKSALDASGWKWGVYSSTYQWTTITGSASWVLDSSVPLWYSHYDKSLSFSDFTSFGGWKSPTIKQYDGGASFCSASWDKNYYG</sequence>
<dbReference type="GO" id="GO:0016998">
    <property type="term" value="P:cell wall macromolecule catabolic process"/>
    <property type="evidence" value="ECO:0007669"/>
    <property type="project" value="InterPro"/>
</dbReference>
<feature type="signal peptide" evidence="3">
    <location>
        <begin position="1"/>
        <end position="22"/>
    </location>
</feature>
<dbReference type="AlphaFoldDB" id="A0A1X2HW05"/>